<evidence type="ECO:0000256" key="1">
    <source>
        <dbReference type="ARBA" id="ARBA00004442"/>
    </source>
</evidence>
<dbReference type="PROSITE" id="PS51257">
    <property type="entry name" value="PROKAR_LIPOPROTEIN"/>
    <property type="match status" value="1"/>
</dbReference>
<dbReference type="InterPro" id="IPR006664">
    <property type="entry name" value="OMP_bac"/>
</dbReference>
<evidence type="ECO:0000259" key="5">
    <source>
        <dbReference type="PROSITE" id="PS51123"/>
    </source>
</evidence>
<dbReference type="InterPro" id="IPR006665">
    <property type="entry name" value="OmpA-like"/>
</dbReference>
<evidence type="ECO:0000256" key="3">
    <source>
        <dbReference type="ARBA" id="ARBA00023237"/>
    </source>
</evidence>
<keyword evidence="3" id="KW-0998">Cell outer membrane</keyword>
<keyword evidence="4" id="KW-0812">Transmembrane</keyword>
<dbReference type="PRINTS" id="PR01021">
    <property type="entry name" value="OMPADOMAIN"/>
</dbReference>
<protein>
    <submittedName>
        <fullName evidence="6">Putative outer membrane lipoprotien</fullName>
    </submittedName>
</protein>
<dbReference type="PANTHER" id="PTHR30329">
    <property type="entry name" value="STATOR ELEMENT OF FLAGELLAR MOTOR COMPLEX"/>
    <property type="match status" value="1"/>
</dbReference>
<evidence type="ECO:0000313" key="6">
    <source>
        <dbReference type="EMBL" id="VFU12537.1"/>
    </source>
</evidence>
<keyword evidence="2 4" id="KW-0472">Membrane</keyword>
<dbReference type="Gene3D" id="3.30.1330.60">
    <property type="entry name" value="OmpA-like domain"/>
    <property type="match status" value="1"/>
</dbReference>
<dbReference type="PROSITE" id="PS51123">
    <property type="entry name" value="OMPA_2"/>
    <property type="match status" value="1"/>
</dbReference>
<proteinExistence type="predicted"/>
<dbReference type="InterPro" id="IPR039567">
    <property type="entry name" value="Gly-zipper"/>
</dbReference>
<dbReference type="GO" id="GO:0009279">
    <property type="term" value="C:cell outer membrane"/>
    <property type="evidence" value="ECO:0007669"/>
    <property type="project" value="UniProtKB-SubCell"/>
</dbReference>
<evidence type="ECO:0000256" key="2">
    <source>
        <dbReference type="ARBA" id="ARBA00023136"/>
    </source>
</evidence>
<keyword evidence="4" id="KW-1133">Transmembrane helix</keyword>
<dbReference type="Pfam" id="PF00691">
    <property type="entry name" value="OmpA"/>
    <property type="match status" value="1"/>
</dbReference>
<name>A0A485LYJ6_9ZZZZ</name>
<dbReference type="PANTHER" id="PTHR30329:SF21">
    <property type="entry name" value="LIPOPROTEIN YIAD-RELATED"/>
    <property type="match status" value="1"/>
</dbReference>
<feature type="transmembrane region" description="Helical" evidence="4">
    <location>
        <begin position="35"/>
        <end position="52"/>
    </location>
</feature>
<dbReference type="PRINTS" id="PR01023">
    <property type="entry name" value="NAFLGMOTY"/>
</dbReference>
<dbReference type="SUPFAM" id="SSF103088">
    <property type="entry name" value="OmpA-like"/>
    <property type="match status" value="1"/>
</dbReference>
<dbReference type="Pfam" id="PF13488">
    <property type="entry name" value="Gly-zipper_Omp"/>
    <property type="match status" value="1"/>
</dbReference>
<feature type="domain" description="OmpA-like" evidence="5">
    <location>
        <begin position="104"/>
        <end position="221"/>
    </location>
</feature>
<dbReference type="InterPro" id="IPR050330">
    <property type="entry name" value="Bact_OuterMem_StrucFunc"/>
</dbReference>
<reference evidence="6" key="1">
    <citation type="submission" date="2019-03" db="EMBL/GenBank/DDBJ databases">
        <authorList>
            <person name="Hao L."/>
        </authorList>
    </citation>
    <scope>NUCLEOTIDE SEQUENCE</scope>
</reference>
<dbReference type="AlphaFoldDB" id="A0A485LYJ6"/>
<dbReference type="InterPro" id="IPR036737">
    <property type="entry name" value="OmpA-like_sf"/>
</dbReference>
<gene>
    <name evidence="6" type="primary">yiaD</name>
    <name evidence="6" type="ORF">SCFA_140022</name>
</gene>
<accession>A0A485LYJ6</accession>
<sequence>MKKTTIILMIFVTGLFVFQSCTTDPYTREKQTSRTVWGSVIGGAAGAAAGAATGRDSESRRKRALIGLGIGALAGGAAGAYMDRQEALLRQRLEATGVSVTRVNDRIILNMPSNITFETDSAELKPQFYDVLNSVSQVLEEYDKTLVNVVGHTDSTGAASYNKTLSEKRARNVAQYLIAQGVNPTRVAADGMGEEQPVASNQTPEGRQANRRVEITLAPLTETG</sequence>
<dbReference type="CDD" id="cd07185">
    <property type="entry name" value="OmpA_C-like"/>
    <property type="match status" value="1"/>
</dbReference>
<evidence type="ECO:0000256" key="4">
    <source>
        <dbReference type="SAM" id="Phobius"/>
    </source>
</evidence>
<comment type="subcellular location">
    <subcellularLocation>
        <location evidence="1">Cell outer membrane</location>
    </subcellularLocation>
</comment>
<feature type="transmembrane region" description="Helical" evidence="4">
    <location>
        <begin position="64"/>
        <end position="82"/>
    </location>
</feature>
<organism evidence="6">
    <name type="scientific">anaerobic digester metagenome</name>
    <dbReference type="NCBI Taxonomy" id="1263854"/>
    <lineage>
        <taxon>unclassified sequences</taxon>
        <taxon>metagenomes</taxon>
        <taxon>ecological metagenomes</taxon>
    </lineage>
</organism>
<dbReference type="EMBL" id="CAADRM010000046">
    <property type="protein sequence ID" value="VFU12537.1"/>
    <property type="molecule type" value="Genomic_DNA"/>
</dbReference>